<evidence type="ECO:0000313" key="3">
    <source>
        <dbReference type="Proteomes" id="UP001596072"/>
    </source>
</evidence>
<feature type="domain" description="HTH marR-type" evidence="1">
    <location>
        <begin position="10"/>
        <end position="138"/>
    </location>
</feature>
<sequence length="138" mass="15111">MTHAPSLAEAHGLSARLFRVIDRMRSDFAEIAGEFGLTPLQARSILQLEEPQPMRALAEYLSCEPSNVTGLADRLEVSGLVERVAGADRRVKLLQLTAEGRRLRNQLAERVAAGSTVTAKLSAAERRTLSQLLDTMLD</sequence>
<accession>A0ABW0ZLK3</accession>
<organism evidence="2 3">
    <name type="scientific">Nocardioides vastitatis</name>
    <dbReference type="NCBI Taxonomy" id="2568655"/>
    <lineage>
        <taxon>Bacteria</taxon>
        <taxon>Bacillati</taxon>
        <taxon>Actinomycetota</taxon>
        <taxon>Actinomycetes</taxon>
        <taxon>Propionibacteriales</taxon>
        <taxon>Nocardioidaceae</taxon>
        <taxon>Nocardioides</taxon>
    </lineage>
</organism>
<dbReference type="PANTHER" id="PTHR33164:SF43">
    <property type="entry name" value="HTH-TYPE TRANSCRIPTIONAL REPRESSOR YETL"/>
    <property type="match status" value="1"/>
</dbReference>
<dbReference type="PROSITE" id="PS50995">
    <property type="entry name" value="HTH_MARR_2"/>
    <property type="match status" value="1"/>
</dbReference>
<dbReference type="EMBL" id="JBHSNS010000015">
    <property type="protein sequence ID" value="MFC5731367.1"/>
    <property type="molecule type" value="Genomic_DNA"/>
</dbReference>
<gene>
    <name evidence="2" type="ORF">ACFPQB_20820</name>
</gene>
<evidence type="ECO:0000313" key="2">
    <source>
        <dbReference type="EMBL" id="MFC5731367.1"/>
    </source>
</evidence>
<dbReference type="InterPro" id="IPR000835">
    <property type="entry name" value="HTH_MarR-typ"/>
</dbReference>
<evidence type="ECO:0000259" key="1">
    <source>
        <dbReference type="PROSITE" id="PS50995"/>
    </source>
</evidence>
<dbReference type="InterPro" id="IPR036388">
    <property type="entry name" value="WH-like_DNA-bd_sf"/>
</dbReference>
<dbReference type="RefSeq" id="WP_206056140.1">
    <property type="nucleotide sequence ID" value="NZ_JBHSNS010000015.1"/>
</dbReference>
<dbReference type="Gene3D" id="1.10.10.10">
    <property type="entry name" value="Winged helix-like DNA-binding domain superfamily/Winged helix DNA-binding domain"/>
    <property type="match status" value="1"/>
</dbReference>
<protein>
    <submittedName>
        <fullName evidence="2">MarR family winged helix-turn-helix transcriptional regulator</fullName>
    </submittedName>
</protein>
<comment type="caution">
    <text evidence="2">The sequence shown here is derived from an EMBL/GenBank/DDBJ whole genome shotgun (WGS) entry which is preliminary data.</text>
</comment>
<dbReference type="PANTHER" id="PTHR33164">
    <property type="entry name" value="TRANSCRIPTIONAL REGULATOR, MARR FAMILY"/>
    <property type="match status" value="1"/>
</dbReference>
<dbReference type="InterPro" id="IPR036390">
    <property type="entry name" value="WH_DNA-bd_sf"/>
</dbReference>
<dbReference type="Proteomes" id="UP001596072">
    <property type="component" value="Unassembled WGS sequence"/>
</dbReference>
<reference evidence="3" key="1">
    <citation type="journal article" date="2019" name="Int. J. Syst. Evol. Microbiol.">
        <title>The Global Catalogue of Microorganisms (GCM) 10K type strain sequencing project: providing services to taxonomists for standard genome sequencing and annotation.</title>
        <authorList>
            <consortium name="The Broad Institute Genomics Platform"/>
            <consortium name="The Broad Institute Genome Sequencing Center for Infectious Disease"/>
            <person name="Wu L."/>
            <person name="Ma J."/>
        </authorList>
    </citation>
    <scope>NUCLEOTIDE SEQUENCE [LARGE SCALE GENOMIC DNA]</scope>
    <source>
        <strain evidence="3">YIM 94188</strain>
    </source>
</reference>
<name>A0ABW0ZLK3_9ACTN</name>
<dbReference type="Pfam" id="PF01047">
    <property type="entry name" value="MarR"/>
    <property type="match status" value="1"/>
</dbReference>
<dbReference type="SMART" id="SM00347">
    <property type="entry name" value="HTH_MARR"/>
    <property type="match status" value="1"/>
</dbReference>
<dbReference type="SUPFAM" id="SSF46785">
    <property type="entry name" value="Winged helix' DNA-binding domain"/>
    <property type="match status" value="1"/>
</dbReference>
<dbReference type="InterPro" id="IPR039422">
    <property type="entry name" value="MarR/SlyA-like"/>
</dbReference>
<proteinExistence type="predicted"/>
<keyword evidence="3" id="KW-1185">Reference proteome</keyword>